<evidence type="ECO:0000313" key="2">
    <source>
        <dbReference type="Proteomes" id="UP000199705"/>
    </source>
</evidence>
<dbReference type="EMBL" id="FNCG01000022">
    <property type="protein sequence ID" value="SDI49274.1"/>
    <property type="molecule type" value="Genomic_DNA"/>
</dbReference>
<dbReference type="AlphaFoldDB" id="A0A1G8L0M6"/>
<gene>
    <name evidence="1" type="ORF">SAMN05192573_1224</name>
</gene>
<organism evidence="1 2">
    <name type="scientific">Mucilaginibacter gossypii</name>
    <dbReference type="NCBI Taxonomy" id="551996"/>
    <lineage>
        <taxon>Bacteria</taxon>
        <taxon>Pseudomonadati</taxon>
        <taxon>Bacteroidota</taxon>
        <taxon>Sphingobacteriia</taxon>
        <taxon>Sphingobacteriales</taxon>
        <taxon>Sphingobacteriaceae</taxon>
        <taxon>Mucilaginibacter</taxon>
    </lineage>
</organism>
<keyword evidence="2" id="KW-1185">Reference proteome</keyword>
<reference evidence="2" key="1">
    <citation type="submission" date="2016-10" db="EMBL/GenBank/DDBJ databases">
        <authorList>
            <person name="Varghese N."/>
            <person name="Submissions S."/>
        </authorList>
    </citation>
    <scope>NUCLEOTIDE SEQUENCE [LARGE SCALE GENOMIC DNA]</scope>
    <source>
        <strain evidence="2">Gh-67</strain>
    </source>
</reference>
<evidence type="ECO:0000313" key="1">
    <source>
        <dbReference type="EMBL" id="SDI49274.1"/>
    </source>
</evidence>
<name>A0A1G8L0M6_9SPHI</name>
<dbReference type="Proteomes" id="UP000199705">
    <property type="component" value="Unassembled WGS sequence"/>
</dbReference>
<protein>
    <submittedName>
        <fullName evidence="1">Uncharacterized protein</fullName>
    </submittedName>
</protein>
<proteinExistence type="predicted"/>
<accession>A0A1G8L0M6</accession>
<sequence length="96" mass="11197">MVSKQLEYIDNGREGYVIYRDGDIKLKFLYELAAGRYVALIYIPTAESWFEKTGIPINNRHQIIEFIACQVVKDRAPNATYELYDDCISLLQETDR</sequence>